<dbReference type="STRING" id="54915.ADS79_14790"/>
<comment type="caution">
    <text evidence="2">The sequence shown here is derived from an EMBL/GenBank/DDBJ whole genome shotgun (WGS) entry which is preliminary data.</text>
</comment>
<evidence type="ECO:0000313" key="3">
    <source>
        <dbReference type="Proteomes" id="UP000036834"/>
    </source>
</evidence>
<organism evidence="2 3">
    <name type="scientific">Brevibacillus reuszeri</name>
    <dbReference type="NCBI Taxonomy" id="54915"/>
    <lineage>
        <taxon>Bacteria</taxon>
        <taxon>Bacillati</taxon>
        <taxon>Bacillota</taxon>
        <taxon>Bacilli</taxon>
        <taxon>Bacillales</taxon>
        <taxon>Paenibacillaceae</taxon>
        <taxon>Brevibacillus</taxon>
    </lineage>
</organism>
<dbReference type="RefSeq" id="WP_049739201.1">
    <property type="nucleotide sequence ID" value="NZ_BJON01000028.1"/>
</dbReference>
<name>A0A0K9YNI1_9BACL</name>
<accession>A0A0K9YNI1</accession>
<reference evidence="3" key="1">
    <citation type="submission" date="2015-07" db="EMBL/GenBank/DDBJ databases">
        <title>Genome sequencing project for genomic taxonomy and phylogenomics of Bacillus-like bacteria.</title>
        <authorList>
            <person name="Liu B."/>
            <person name="Wang J."/>
            <person name="Zhu Y."/>
            <person name="Liu G."/>
            <person name="Chen Q."/>
            <person name="Chen Z."/>
            <person name="Lan J."/>
            <person name="Che J."/>
            <person name="Ge C."/>
            <person name="Shi H."/>
            <person name="Pan Z."/>
            <person name="Liu X."/>
        </authorList>
    </citation>
    <scope>NUCLEOTIDE SEQUENCE [LARGE SCALE GENOMIC DNA]</scope>
    <source>
        <strain evidence="3">DSM 9887</strain>
    </source>
</reference>
<sequence length="131" mass="15841">MLLIECDGYDRYLVKEVDNLDELREYSQKNLPIKCYELGHRYKKGIYLFEELFEESVYLSNYKSVYEISGLLMDDQEFDELENSVCLNCKWCESTFRATWECKYIPLEDGSCKKYEEKILSKIKKWMKINF</sequence>
<dbReference type="AlphaFoldDB" id="A0A0K9YNI1"/>
<keyword evidence="4" id="KW-1185">Reference proteome</keyword>
<dbReference type="EMBL" id="LGIQ01000009">
    <property type="protein sequence ID" value="KNB70231.1"/>
    <property type="molecule type" value="Genomic_DNA"/>
</dbReference>
<dbReference type="EMBL" id="BJON01000028">
    <property type="protein sequence ID" value="GED72318.1"/>
    <property type="molecule type" value="Genomic_DNA"/>
</dbReference>
<evidence type="ECO:0000313" key="2">
    <source>
        <dbReference type="EMBL" id="KNB70231.1"/>
    </source>
</evidence>
<reference evidence="2" key="2">
    <citation type="submission" date="2015-07" db="EMBL/GenBank/DDBJ databases">
        <title>MeaNS - Measles Nucleotide Surveillance Program.</title>
        <authorList>
            <person name="Tran T."/>
            <person name="Druce J."/>
        </authorList>
    </citation>
    <scope>NUCLEOTIDE SEQUENCE</scope>
    <source>
        <strain evidence="2">DSM 9887</strain>
    </source>
</reference>
<evidence type="ECO:0000313" key="4">
    <source>
        <dbReference type="Proteomes" id="UP000319578"/>
    </source>
</evidence>
<dbReference type="Proteomes" id="UP000036834">
    <property type="component" value="Unassembled WGS sequence"/>
</dbReference>
<reference evidence="1 4" key="3">
    <citation type="submission" date="2019-06" db="EMBL/GenBank/DDBJ databases">
        <title>Whole genome shotgun sequence of Brevibacillus reuszeri NBRC 15719.</title>
        <authorList>
            <person name="Hosoyama A."/>
            <person name="Uohara A."/>
            <person name="Ohji S."/>
            <person name="Ichikawa N."/>
        </authorList>
    </citation>
    <scope>NUCLEOTIDE SEQUENCE [LARGE SCALE GENOMIC DNA]</scope>
    <source>
        <strain evidence="1 4">NBRC 15719</strain>
    </source>
</reference>
<proteinExistence type="predicted"/>
<gene>
    <name evidence="2" type="ORF">ADS79_14790</name>
    <name evidence="1" type="ORF">BRE01_60200</name>
</gene>
<evidence type="ECO:0000313" key="1">
    <source>
        <dbReference type="EMBL" id="GED72318.1"/>
    </source>
</evidence>
<dbReference type="Proteomes" id="UP000319578">
    <property type="component" value="Unassembled WGS sequence"/>
</dbReference>
<protein>
    <submittedName>
        <fullName evidence="2">Uncharacterized protein</fullName>
    </submittedName>
</protein>
<dbReference type="PATRIC" id="fig|54915.3.peg.1952"/>